<dbReference type="Proteomes" id="UP000306196">
    <property type="component" value="Unassembled WGS sequence"/>
</dbReference>
<protein>
    <submittedName>
        <fullName evidence="1">Uncharacterized protein</fullName>
    </submittedName>
</protein>
<reference evidence="1 2" key="1">
    <citation type="submission" date="2019-05" db="EMBL/GenBank/DDBJ databases">
        <title>Verrucobacter flavum gen. nov., sp. nov. a new member of the family Verrucomicrobiaceae.</title>
        <authorList>
            <person name="Szuroczki S."/>
            <person name="Abbaszade G."/>
            <person name="Szabo A."/>
            <person name="Felfoldi T."/>
            <person name="Schumann P."/>
            <person name="Boka K."/>
            <person name="Keki Z."/>
            <person name="Toumi M."/>
            <person name="Toth E."/>
        </authorList>
    </citation>
    <scope>NUCLEOTIDE SEQUENCE [LARGE SCALE GENOMIC DNA]</scope>
    <source>
        <strain evidence="1 2">MG-N-17</strain>
    </source>
</reference>
<evidence type="ECO:0000313" key="1">
    <source>
        <dbReference type="EMBL" id="TLD71558.1"/>
    </source>
</evidence>
<dbReference type="EMBL" id="VAUV01000004">
    <property type="protein sequence ID" value="TLD71558.1"/>
    <property type="molecule type" value="Genomic_DNA"/>
</dbReference>
<organism evidence="1 2">
    <name type="scientific">Phragmitibacter flavus</name>
    <dbReference type="NCBI Taxonomy" id="2576071"/>
    <lineage>
        <taxon>Bacteria</taxon>
        <taxon>Pseudomonadati</taxon>
        <taxon>Verrucomicrobiota</taxon>
        <taxon>Verrucomicrobiia</taxon>
        <taxon>Verrucomicrobiales</taxon>
        <taxon>Verrucomicrobiaceae</taxon>
        <taxon>Phragmitibacter</taxon>
    </lineage>
</organism>
<evidence type="ECO:0000313" key="2">
    <source>
        <dbReference type="Proteomes" id="UP000306196"/>
    </source>
</evidence>
<keyword evidence="2" id="KW-1185">Reference proteome</keyword>
<sequence>MSAETDGRRFAYASGYTPLPDRKTFIPEIARERHEEFTRISGFKPGIHIGDFGSKWPDFLMNGGGYVSQFVSERVISALEREGVEILDITEFPIESIAGCRAKLADAPRYFVLEAPPELVPDWRAMNVPINVDGKPILRPYPKPWPPRPFIYRKDTWSGRDLVSEHPRTMVCGTTKLFVSDRIRQMAEKEKWSNVMFEGIGFHSNPNL</sequence>
<proteinExistence type="predicted"/>
<name>A0A5R8KGX4_9BACT</name>
<comment type="caution">
    <text evidence="1">The sequence shown here is derived from an EMBL/GenBank/DDBJ whole genome shotgun (WGS) entry which is preliminary data.</text>
</comment>
<accession>A0A5R8KGX4</accession>
<gene>
    <name evidence="1" type="ORF">FEM03_05285</name>
</gene>
<dbReference type="AlphaFoldDB" id="A0A5R8KGX4"/>
<dbReference type="RefSeq" id="WP_138085154.1">
    <property type="nucleotide sequence ID" value="NZ_VAUV01000004.1"/>
</dbReference>